<sequence>MASRSLAFLLAALGAVTATETTTTVSVYMPLPVGQQMYGSVVGVKKGATTYSLGCESGTEARSCELGGTCLVTQGPKTWHMTRSYDEDDDKLTQRGDCKLKPKKDAAVCSVSISQNIDSDFPPTTATFTAKYENRLQQVRITAGAEKLQQPAETGSAKSDSPSKSGARMGLMAATAVAAIAAMFWP</sequence>
<proteinExistence type="predicted"/>
<reference evidence="3 4" key="1">
    <citation type="journal article" date="2015" name="BMC Genomics">
        <title>Gene expression during zombie ant biting behavior reflects the complexity underlying fungal parasitic behavioral manipulation.</title>
        <authorList>
            <person name="de Bekker C."/>
            <person name="Ohm R.A."/>
            <person name="Loreto R.G."/>
            <person name="Sebastian A."/>
            <person name="Albert I."/>
            <person name="Merrow M."/>
            <person name="Brachmann A."/>
            <person name="Hughes D.P."/>
        </authorList>
    </citation>
    <scope>NUCLEOTIDE SEQUENCE [LARGE SCALE GENOMIC DNA]</scope>
    <source>
        <strain evidence="3 4">SC16a</strain>
    </source>
</reference>
<dbReference type="PANTHER" id="PTHR40640">
    <property type="entry name" value="ANCHORED GLYCOPROTEIN, PUTATIVE (AFU_ORTHOLOGUE AFUA_8G04860)-RELATED"/>
    <property type="match status" value="1"/>
</dbReference>
<gene>
    <name evidence="3" type="ORF">XA68_16327</name>
</gene>
<keyword evidence="4" id="KW-1185">Reference proteome</keyword>
<feature type="region of interest" description="Disordered" evidence="1">
    <location>
        <begin position="145"/>
        <end position="166"/>
    </location>
</feature>
<feature type="compositionally biased region" description="Polar residues" evidence="1">
    <location>
        <begin position="151"/>
        <end position="164"/>
    </location>
</feature>
<name>A0A2A9P4Z7_OPHUN</name>
<dbReference type="PANTHER" id="PTHR40640:SF1">
    <property type="entry name" value="ANCHORED GLYCOPROTEIN, PUTATIVE (AFU_ORTHOLOGUE AFUA_8G04860)-RELATED"/>
    <property type="match status" value="1"/>
</dbReference>
<organism evidence="3 4">
    <name type="scientific">Ophiocordyceps unilateralis</name>
    <name type="common">Zombie-ant fungus</name>
    <name type="synonym">Torrubia unilateralis</name>
    <dbReference type="NCBI Taxonomy" id="268505"/>
    <lineage>
        <taxon>Eukaryota</taxon>
        <taxon>Fungi</taxon>
        <taxon>Dikarya</taxon>
        <taxon>Ascomycota</taxon>
        <taxon>Pezizomycotina</taxon>
        <taxon>Sordariomycetes</taxon>
        <taxon>Hypocreomycetidae</taxon>
        <taxon>Hypocreales</taxon>
        <taxon>Ophiocordycipitaceae</taxon>
        <taxon>Ophiocordyceps</taxon>
    </lineage>
</organism>
<evidence type="ECO:0000256" key="1">
    <source>
        <dbReference type="SAM" id="MobiDB-lite"/>
    </source>
</evidence>
<evidence type="ECO:0000313" key="4">
    <source>
        <dbReference type="Proteomes" id="UP000037136"/>
    </source>
</evidence>
<dbReference type="Proteomes" id="UP000037136">
    <property type="component" value="Unassembled WGS sequence"/>
</dbReference>
<feature type="chain" id="PRO_5012111846" evidence="2">
    <location>
        <begin position="19"/>
        <end position="186"/>
    </location>
</feature>
<feature type="signal peptide" evidence="2">
    <location>
        <begin position="1"/>
        <end position="18"/>
    </location>
</feature>
<evidence type="ECO:0000313" key="3">
    <source>
        <dbReference type="EMBL" id="PFH56565.1"/>
    </source>
</evidence>
<accession>A0A2A9P4Z7</accession>
<protein>
    <submittedName>
        <fullName evidence="3">Uncharacterized protein</fullName>
    </submittedName>
</protein>
<dbReference type="EMBL" id="LAZP02000552">
    <property type="protein sequence ID" value="PFH56565.1"/>
    <property type="molecule type" value="Genomic_DNA"/>
</dbReference>
<dbReference type="STRING" id="268505.A0A2A9P4Z7"/>
<evidence type="ECO:0000256" key="2">
    <source>
        <dbReference type="SAM" id="SignalP"/>
    </source>
</evidence>
<keyword evidence="2" id="KW-0732">Signal</keyword>
<reference evidence="3 4" key="2">
    <citation type="journal article" date="2017" name="Sci. Rep.">
        <title>Ant-infecting Ophiocordyceps genomes reveal a high diversity of potential behavioral manipulation genes and a possible major role for enterotoxins.</title>
        <authorList>
            <person name="de Bekker C."/>
            <person name="Ohm R.A."/>
            <person name="Evans H.C."/>
            <person name="Brachmann A."/>
            <person name="Hughes D.P."/>
        </authorList>
    </citation>
    <scope>NUCLEOTIDE SEQUENCE [LARGE SCALE GENOMIC DNA]</scope>
    <source>
        <strain evidence="3 4">SC16a</strain>
    </source>
</reference>
<comment type="caution">
    <text evidence="3">The sequence shown here is derived from an EMBL/GenBank/DDBJ whole genome shotgun (WGS) entry which is preliminary data.</text>
</comment>
<dbReference type="AlphaFoldDB" id="A0A2A9P4Z7"/>